<dbReference type="Proteomes" id="UP000639643">
    <property type="component" value="Unassembled WGS sequence"/>
</dbReference>
<dbReference type="PANTHER" id="PTHR10366:SF562">
    <property type="entry name" value="ALDEHYDE REDUCTASE II (AFU_ORTHOLOGUE AFUA_1G11360)"/>
    <property type="match status" value="1"/>
</dbReference>
<dbReference type="OrthoDB" id="2735536at2759"/>
<name>A0A8H6IQL3_9PEZI</name>
<reference evidence="4" key="1">
    <citation type="journal article" date="2020" name="Phytopathology">
        <title>Genome Sequence Resources of Colletotrichum truncatum, C. plurivorum, C. musicola, and C. sojae: Four Species Pathogenic to Soybean (Glycine max).</title>
        <authorList>
            <person name="Rogerio F."/>
            <person name="Boufleur T.R."/>
            <person name="Ciampi-Guillardi M."/>
            <person name="Sukno S.A."/>
            <person name="Thon M.R."/>
            <person name="Massola Junior N.S."/>
            <person name="Baroncelli R."/>
        </authorList>
    </citation>
    <scope>NUCLEOTIDE SEQUENCE</scope>
    <source>
        <strain evidence="4">LFN0074</strain>
    </source>
</reference>
<evidence type="ECO:0000313" key="4">
    <source>
        <dbReference type="EMBL" id="KAF6792371.1"/>
    </source>
</evidence>
<feature type="domain" description="NAD-dependent epimerase/dehydratase" evidence="3">
    <location>
        <begin position="13"/>
        <end position="256"/>
    </location>
</feature>
<keyword evidence="5" id="KW-1185">Reference proteome</keyword>
<evidence type="ECO:0000259" key="3">
    <source>
        <dbReference type="Pfam" id="PF01370"/>
    </source>
</evidence>
<organism evidence="4 5">
    <name type="scientific">Colletotrichum musicola</name>
    <dbReference type="NCBI Taxonomy" id="2175873"/>
    <lineage>
        <taxon>Eukaryota</taxon>
        <taxon>Fungi</taxon>
        <taxon>Dikarya</taxon>
        <taxon>Ascomycota</taxon>
        <taxon>Pezizomycotina</taxon>
        <taxon>Sordariomycetes</taxon>
        <taxon>Hypocreomycetidae</taxon>
        <taxon>Glomerellales</taxon>
        <taxon>Glomerellaceae</taxon>
        <taxon>Colletotrichum</taxon>
        <taxon>Colletotrichum orchidearum species complex</taxon>
    </lineage>
</organism>
<dbReference type="SUPFAM" id="SSF51735">
    <property type="entry name" value="NAD(P)-binding Rossmann-fold domains"/>
    <property type="match status" value="1"/>
</dbReference>
<dbReference type="Gene3D" id="3.40.50.720">
    <property type="entry name" value="NAD(P)-binding Rossmann-like Domain"/>
    <property type="match status" value="1"/>
</dbReference>
<dbReference type="Pfam" id="PF01370">
    <property type="entry name" value="Epimerase"/>
    <property type="match status" value="1"/>
</dbReference>
<evidence type="ECO:0000256" key="2">
    <source>
        <dbReference type="ARBA" id="ARBA00023445"/>
    </source>
</evidence>
<gene>
    <name evidence="4" type="ORF">CMUS01_16159</name>
</gene>
<dbReference type="InterPro" id="IPR050425">
    <property type="entry name" value="NAD(P)_dehydrat-like"/>
</dbReference>
<comment type="caution">
    <text evidence="4">The sequence shown here is derived from an EMBL/GenBank/DDBJ whole genome shotgun (WGS) entry which is preliminary data.</text>
</comment>
<proteinExistence type="inferred from homology"/>
<sequence>MSQLTALPKGSLILVTGANGYIGAKVADTLLQLGYRVRGTVRSDKPWLKEQFSKYGEGAFEQVVLPKLVDEEALSLAMTDAAGVAFVASDMSLSDDPQAVIPWVVQATEIGLATAAKHLSIKRVVLTSSAFAATVPQPGVTGVVVTEETWNEAAVKAAWDPNTHPELKPGAVYSASKAEGERAAWKWVKENKPGFEFSTILPNFNTGEILNPQIAGSTMKFASDLLKGQPATLYAFMPQPYVDVGDVARLHAVALLVEPVKSKRIFAAARAVNVSDFIDVLRELRPENKLIPEKKADDGRDLSEVTPAAEAEKMLQTYFGQEGWTPFKESVAAGIQGL</sequence>
<dbReference type="InterPro" id="IPR036291">
    <property type="entry name" value="NAD(P)-bd_dom_sf"/>
</dbReference>
<protein>
    <submittedName>
        <fullName evidence="4">NAD dependent epimerase/dehydratase</fullName>
    </submittedName>
</protein>
<evidence type="ECO:0000313" key="5">
    <source>
        <dbReference type="Proteomes" id="UP000639643"/>
    </source>
</evidence>
<dbReference type="EMBL" id="WIGM01001639">
    <property type="protein sequence ID" value="KAF6792371.1"/>
    <property type="molecule type" value="Genomic_DNA"/>
</dbReference>
<accession>A0A8H6IQL3</accession>
<comment type="similarity">
    <text evidence="2">Belongs to the NAD(P)-dependent epimerase/dehydratase family. Dihydroflavonol-4-reductase subfamily.</text>
</comment>
<dbReference type="InterPro" id="IPR001509">
    <property type="entry name" value="Epimerase_deHydtase"/>
</dbReference>
<evidence type="ECO:0000256" key="1">
    <source>
        <dbReference type="ARBA" id="ARBA00023002"/>
    </source>
</evidence>
<dbReference type="PANTHER" id="PTHR10366">
    <property type="entry name" value="NAD DEPENDENT EPIMERASE/DEHYDRATASE"/>
    <property type="match status" value="1"/>
</dbReference>
<keyword evidence="1" id="KW-0560">Oxidoreductase</keyword>
<dbReference type="AlphaFoldDB" id="A0A8H6IQL3"/>
<dbReference type="GO" id="GO:0016616">
    <property type="term" value="F:oxidoreductase activity, acting on the CH-OH group of donors, NAD or NADP as acceptor"/>
    <property type="evidence" value="ECO:0007669"/>
    <property type="project" value="TreeGrafter"/>
</dbReference>